<dbReference type="EMBL" id="CP146612">
    <property type="protein sequence ID" value="WWX25595.1"/>
    <property type="molecule type" value="Genomic_DNA"/>
</dbReference>
<reference evidence="1 2" key="1">
    <citation type="submission" date="2024-03" db="EMBL/GenBank/DDBJ databases">
        <title>A Dehalogenimonas Isolated from Estuarine Sediments Dihaloeliminates Chlorinated Alkanes.</title>
        <authorList>
            <person name="Yang Y."/>
            <person name="Wang H."/>
        </authorList>
    </citation>
    <scope>NUCLEOTIDE SEQUENCE [LARGE SCALE GENOMIC DNA]</scope>
    <source>
        <strain evidence="1 2">W</strain>
    </source>
</reference>
<gene>
    <name evidence="1" type="ORF">V8247_01080</name>
</gene>
<accession>A0ABZ2J3Y6</accession>
<protein>
    <recommendedName>
        <fullName evidence="3">DUF2769 domain-containing protein</fullName>
    </recommendedName>
</protein>
<keyword evidence="2" id="KW-1185">Reference proteome</keyword>
<dbReference type="Proteomes" id="UP001375370">
    <property type="component" value="Chromosome"/>
</dbReference>
<name>A0ABZ2J3Y6_9CHLR</name>
<evidence type="ECO:0000313" key="1">
    <source>
        <dbReference type="EMBL" id="WWX25595.1"/>
    </source>
</evidence>
<evidence type="ECO:0008006" key="3">
    <source>
        <dbReference type="Google" id="ProtNLM"/>
    </source>
</evidence>
<proteinExistence type="predicted"/>
<evidence type="ECO:0000313" key="2">
    <source>
        <dbReference type="Proteomes" id="UP001375370"/>
    </source>
</evidence>
<organism evidence="1 2">
    <name type="scientific">Candidatus Dehalogenimonas loeffleri</name>
    <dbReference type="NCBI Taxonomy" id="3127115"/>
    <lineage>
        <taxon>Bacteria</taxon>
        <taxon>Bacillati</taxon>
        <taxon>Chloroflexota</taxon>
        <taxon>Dehalococcoidia</taxon>
        <taxon>Dehalococcoidales</taxon>
        <taxon>Dehalococcoidaceae</taxon>
        <taxon>Dehalogenimonas</taxon>
    </lineage>
</organism>
<sequence length="83" mass="9001">MNDENNDPHADILRCCCADCAVGTAAECTSKQLRRALTDIFDDKLPATGLYCRNHHKTASDDAGDCRCPGCHLNPGDGQAYCR</sequence>
<dbReference type="RefSeq" id="WP_338737905.1">
    <property type="nucleotide sequence ID" value="NZ_CP146612.1"/>
</dbReference>